<dbReference type="AlphaFoldDB" id="A0A365H680"/>
<comment type="caution">
    <text evidence="1">The sequence shown here is derived from an EMBL/GenBank/DDBJ whole genome shotgun (WGS) entry which is preliminary data.</text>
</comment>
<name>A0A365H680_9ACTN</name>
<keyword evidence="2" id="KW-1185">Reference proteome</keyword>
<organism evidence="1 2">
    <name type="scientific">Actinomadura craniellae</name>
    <dbReference type="NCBI Taxonomy" id="2231787"/>
    <lineage>
        <taxon>Bacteria</taxon>
        <taxon>Bacillati</taxon>
        <taxon>Actinomycetota</taxon>
        <taxon>Actinomycetes</taxon>
        <taxon>Streptosporangiales</taxon>
        <taxon>Thermomonosporaceae</taxon>
        <taxon>Actinomadura</taxon>
    </lineage>
</organism>
<dbReference type="InterPro" id="IPR036265">
    <property type="entry name" value="HIT-like_sf"/>
</dbReference>
<dbReference type="OrthoDB" id="3690933at2"/>
<dbReference type="Gene3D" id="3.30.428.10">
    <property type="entry name" value="HIT-like"/>
    <property type="match status" value="1"/>
</dbReference>
<evidence type="ECO:0008006" key="3">
    <source>
        <dbReference type="Google" id="ProtNLM"/>
    </source>
</evidence>
<dbReference type="SUPFAM" id="SSF54197">
    <property type="entry name" value="HIT-like"/>
    <property type="match status" value="1"/>
</dbReference>
<dbReference type="EMBL" id="QLYX01000005">
    <property type="protein sequence ID" value="RAY14624.1"/>
    <property type="molecule type" value="Genomic_DNA"/>
</dbReference>
<accession>A0A365H680</accession>
<dbReference type="Proteomes" id="UP000251891">
    <property type="component" value="Unassembled WGS sequence"/>
</dbReference>
<reference evidence="1 2" key="1">
    <citation type="submission" date="2018-06" db="EMBL/GenBank/DDBJ databases">
        <title>Actinomadura craniellae sp. nov. isolated from marine sponge Craniella sp.</title>
        <authorList>
            <person name="Li L."/>
            <person name="Xu Q.H."/>
            <person name="Lin H.W."/>
            <person name="Lu Y.H."/>
        </authorList>
    </citation>
    <scope>NUCLEOTIDE SEQUENCE [LARGE SCALE GENOMIC DNA]</scope>
    <source>
        <strain evidence="1 2">LHW63021</strain>
    </source>
</reference>
<sequence>MISLPQTECLACDLLSGARPLPGGRLHQTAHWVVEHTVGPLGVGTLVVKPIRHVLHLADLSKAESAELGPLLHQTAAAVTEVMDPEQVYTCLWSHAGAVPGHIHFVVQPITLEVMTRFSAFGPGLQTALFREGTLPDPDEVTLICARIRTASAWSSSS</sequence>
<proteinExistence type="predicted"/>
<gene>
    <name evidence="1" type="ORF">DPM19_12740</name>
</gene>
<evidence type="ECO:0000313" key="1">
    <source>
        <dbReference type="EMBL" id="RAY14624.1"/>
    </source>
</evidence>
<evidence type="ECO:0000313" key="2">
    <source>
        <dbReference type="Proteomes" id="UP000251891"/>
    </source>
</evidence>
<protein>
    <recommendedName>
        <fullName evidence="3">HIT domain-containing protein</fullName>
    </recommendedName>
</protein>